<dbReference type="AlphaFoldDB" id="A0A2T6ZZM3"/>
<accession>A0A2T6ZZM3</accession>
<protein>
    <submittedName>
        <fullName evidence="1">Uncharacterized protein</fullName>
    </submittedName>
</protein>
<gene>
    <name evidence="1" type="ORF">B9Z19DRAFT_1078137</name>
</gene>
<evidence type="ECO:0000313" key="2">
    <source>
        <dbReference type="Proteomes" id="UP000244722"/>
    </source>
</evidence>
<dbReference type="EMBL" id="NESQ01000053">
    <property type="protein sequence ID" value="PUU80923.1"/>
    <property type="molecule type" value="Genomic_DNA"/>
</dbReference>
<dbReference type="Proteomes" id="UP000244722">
    <property type="component" value="Unassembled WGS sequence"/>
</dbReference>
<proteinExistence type="predicted"/>
<sequence length="94" mass="10631">MQSPLSQQASHQSMRFIPPVSFLLPPTVIFPLPSFLLPYTPIFAHHAKEVCNLVLTKLGLKSQLLMPRVWFQRSCSICCREASRGCFPEISTNN</sequence>
<organism evidence="1 2">
    <name type="scientific">Tuber borchii</name>
    <name type="common">White truffle</name>
    <dbReference type="NCBI Taxonomy" id="42251"/>
    <lineage>
        <taxon>Eukaryota</taxon>
        <taxon>Fungi</taxon>
        <taxon>Dikarya</taxon>
        <taxon>Ascomycota</taxon>
        <taxon>Pezizomycotina</taxon>
        <taxon>Pezizomycetes</taxon>
        <taxon>Pezizales</taxon>
        <taxon>Tuberaceae</taxon>
        <taxon>Tuber</taxon>
    </lineage>
</organism>
<reference evidence="1 2" key="1">
    <citation type="submission" date="2017-04" db="EMBL/GenBank/DDBJ databases">
        <title>Draft genome sequence of Tuber borchii Vittad., a whitish edible truffle.</title>
        <authorList>
            <consortium name="DOE Joint Genome Institute"/>
            <person name="Murat C."/>
            <person name="Kuo A."/>
            <person name="Barry K.W."/>
            <person name="Clum A."/>
            <person name="Dockter R.B."/>
            <person name="Fauchery L."/>
            <person name="Iotti M."/>
            <person name="Kohler A."/>
            <person name="Labutti K."/>
            <person name="Lindquist E.A."/>
            <person name="Lipzen A."/>
            <person name="Ohm R.A."/>
            <person name="Wang M."/>
            <person name="Grigoriev I.V."/>
            <person name="Zambonelli A."/>
            <person name="Martin F.M."/>
        </authorList>
    </citation>
    <scope>NUCLEOTIDE SEQUENCE [LARGE SCALE GENOMIC DNA]</scope>
    <source>
        <strain evidence="1 2">Tbo3840</strain>
    </source>
</reference>
<keyword evidence="2" id="KW-1185">Reference proteome</keyword>
<comment type="caution">
    <text evidence="1">The sequence shown here is derived from an EMBL/GenBank/DDBJ whole genome shotgun (WGS) entry which is preliminary data.</text>
</comment>
<name>A0A2T6ZZM3_TUBBO</name>
<evidence type="ECO:0000313" key="1">
    <source>
        <dbReference type="EMBL" id="PUU80923.1"/>
    </source>
</evidence>